<organism evidence="1 2">
    <name type="scientific">Gloeophyllum trabeum (strain ATCC 11539 / FP-39264 / Madison 617)</name>
    <name type="common">Brown rot fungus</name>
    <dbReference type="NCBI Taxonomy" id="670483"/>
    <lineage>
        <taxon>Eukaryota</taxon>
        <taxon>Fungi</taxon>
        <taxon>Dikarya</taxon>
        <taxon>Basidiomycota</taxon>
        <taxon>Agaricomycotina</taxon>
        <taxon>Agaricomycetes</taxon>
        <taxon>Gloeophyllales</taxon>
        <taxon>Gloeophyllaceae</taxon>
        <taxon>Gloeophyllum</taxon>
    </lineage>
</organism>
<evidence type="ECO:0000313" key="2">
    <source>
        <dbReference type="Proteomes" id="UP000030669"/>
    </source>
</evidence>
<dbReference type="HOGENOM" id="CLU_1384296_0_0_1"/>
<gene>
    <name evidence="1" type="ORF">GLOTRDRAFT_96269</name>
</gene>
<dbReference type="GeneID" id="19309821"/>
<dbReference type="EMBL" id="KB469310">
    <property type="protein sequence ID" value="EPQ51516.1"/>
    <property type="molecule type" value="Genomic_DNA"/>
</dbReference>
<reference evidence="1 2" key="1">
    <citation type="journal article" date="2012" name="Science">
        <title>The Paleozoic origin of enzymatic lignin decomposition reconstructed from 31 fungal genomes.</title>
        <authorList>
            <person name="Floudas D."/>
            <person name="Binder M."/>
            <person name="Riley R."/>
            <person name="Barry K."/>
            <person name="Blanchette R.A."/>
            <person name="Henrissat B."/>
            <person name="Martinez A.T."/>
            <person name="Otillar R."/>
            <person name="Spatafora J.W."/>
            <person name="Yadav J.S."/>
            <person name="Aerts A."/>
            <person name="Benoit I."/>
            <person name="Boyd A."/>
            <person name="Carlson A."/>
            <person name="Copeland A."/>
            <person name="Coutinho P.M."/>
            <person name="de Vries R.P."/>
            <person name="Ferreira P."/>
            <person name="Findley K."/>
            <person name="Foster B."/>
            <person name="Gaskell J."/>
            <person name="Glotzer D."/>
            <person name="Gorecki P."/>
            <person name="Heitman J."/>
            <person name="Hesse C."/>
            <person name="Hori C."/>
            <person name="Igarashi K."/>
            <person name="Jurgens J.A."/>
            <person name="Kallen N."/>
            <person name="Kersten P."/>
            <person name="Kohler A."/>
            <person name="Kuees U."/>
            <person name="Kumar T.K.A."/>
            <person name="Kuo A."/>
            <person name="LaButti K."/>
            <person name="Larrondo L.F."/>
            <person name="Lindquist E."/>
            <person name="Ling A."/>
            <person name="Lombard V."/>
            <person name="Lucas S."/>
            <person name="Lundell T."/>
            <person name="Martin R."/>
            <person name="McLaughlin D.J."/>
            <person name="Morgenstern I."/>
            <person name="Morin E."/>
            <person name="Murat C."/>
            <person name="Nagy L.G."/>
            <person name="Nolan M."/>
            <person name="Ohm R.A."/>
            <person name="Patyshakuliyeva A."/>
            <person name="Rokas A."/>
            <person name="Ruiz-Duenas F.J."/>
            <person name="Sabat G."/>
            <person name="Salamov A."/>
            <person name="Samejima M."/>
            <person name="Schmutz J."/>
            <person name="Slot J.C."/>
            <person name="St John F."/>
            <person name="Stenlid J."/>
            <person name="Sun H."/>
            <person name="Sun S."/>
            <person name="Syed K."/>
            <person name="Tsang A."/>
            <person name="Wiebenga A."/>
            <person name="Young D."/>
            <person name="Pisabarro A."/>
            <person name="Eastwood D.C."/>
            <person name="Martin F."/>
            <person name="Cullen D."/>
            <person name="Grigoriev I.V."/>
            <person name="Hibbett D.S."/>
        </authorList>
    </citation>
    <scope>NUCLEOTIDE SEQUENCE [LARGE SCALE GENOMIC DNA]</scope>
    <source>
        <strain evidence="1 2">ATCC 11539</strain>
    </source>
</reference>
<sequence length="197" mass="21899">MILREGGGAVRGREGLEAGRNASLDKILWLFELHRRRDTVQMTWEGLDVKREGRIRPFALRGLLAGVAGATPCRCETGHWRGDPRITKLGAKEGQGKGRRASVTRGRLDEAHELEAADSKCHRVLITHRREMARAGGDGWMDRDTRAGSCAIIRVGTNVANASGVSTGLASAKANEARRRQRHDRCHWLRMTHADRH</sequence>
<dbReference type="KEGG" id="gtr:GLOTRDRAFT_96269"/>
<protein>
    <submittedName>
        <fullName evidence="1">Uncharacterized protein</fullName>
    </submittedName>
</protein>
<name>S7PV76_GLOTA</name>
<dbReference type="AlphaFoldDB" id="S7PV76"/>
<dbReference type="Proteomes" id="UP000030669">
    <property type="component" value="Unassembled WGS sequence"/>
</dbReference>
<keyword evidence="2" id="KW-1185">Reference proteome</keyword>
<dbReference type="RefSeq" id="XP_007869979.1">
    <property type="nucleotide sequence ID" value="XM_007871788.1"/>
</dbReference>
<proteinExistence type="predicted"/>
<accession>S7PV76</accession>
<evidence type="ECO:0000313" key="1">
    <source>
        <dbReference type="EMBL" id="EPQ51516.1"/>
    </source>
</evidence>